<organism evidence="1 2">
    <name type="scientific">Brevundimonas mediterranea</name>
    <dbReference type="NCBI Taxonomy" id="74329"/>
    <lineage>
        <taxon>Bacteria</taxon>
        <taxon>Pseudomonadati</taxon>
        <taxon>Pseudomonadota</taxon>
        <taxon>Alphaproteobacteria</taxon>
        <taxon>Caulobacterales</taxon>
        <taxon>Caulobacteraceae</taxon>
        <taxon>Brevundimonas</taxon>
    </lineage>
</organism>
<dbReference type="Pfam" id="PF04343">
    <property type="entry name" value="DUF488"/>
    <property type="match status" value="1"/>
</dbReference>
<dbReference type="RefSeq" id="WP_246331535.1">
    <property type="nucleotide sequence ID" value="NZ_JACIDA010000001.1"/>
</dbReference>
<reference evidence="1 2" key="1">
    <citation type="submission" date="2020-08" db="EMBL/GenBank/DDBJ databases">
        <title>Genomic Encyclopedia of Type Strains, Phase IV (KMG-IV): sequencing the most valuable type-strain genomes for metagenomic binning, comparative biology and taxonomic classification.</title>
        <authorList>
            <person name="Goeker M."/>
        </authorList>
    </citation>
    <scope>NUCLEOTIDE SEQUENCE [LARGE SCALE GENOMIC DNA]</scope>
    <source>
        <strain evidence="1 2">DSM 14878</strain>
    </source>
</reference>
<dbReference type="PANTHER" id="PTHR39337:SF1">
    <property type="entry name" value="BLR5642 PROTEIN"/>
    <property type="match status" value="1"/>
</dbReference>
<evidence type="ECO:0000313" key="2">
    <source>
        <dbReference type="Proteomes" id="UP000532936"/>
    </source>
</evidence>
<proteinExistence type="predicted"/>
<dbReference type="PANTHER" id="PTHR39337">
    <property type="entry name" value="BLR5642 PROTEIN"/>
    <property type="match status" value="1"/>
</dbReference>
<sequence length="207" mass="23262">MADAAVEVLTIGHSTLPYERFLALLRQASVTAVADVRTAPFSRHFPHFNRDTLRDELRQDDVAYVFLGEELGGRPKGKRFFCDGVADYEKMAETPDFARGLERVIDGAKKYRIAMMCSEHDPLDCHRCLLVGRALQERGVAVRHILSGGQIVDHRQIEDRLMDMAGKSDIDLFEPPAKRLAAAYRDRAMKVAFSERETSARKPAAAE</sequence>
<dbReference type="EMBL" id="JACIDA010000001">
    <property type="protein sequence ID" value="MBB3871275.1"/>
    <property type="molecule type" value="Genomic_DNA"/>
</dbReference>
<gene>
    <name evidence="1" type="ORF">GGR11_000789</name>
</gene>
<dbReference type="InterPro" id="IPR007438">
    <property type="entry name" value="DUF488"/>
</dbReference>
<dbReference type="Proteomes" id="UP000532936">
    <property type="component" value="Unassembled WGS sequence"/>
</dbReference>
<comment type="caution">
    <text evidence="1">The sequence shown here is derived from an EMBL/GenBank/DDBJ whole genome shotgun (WGS) entry which is preliminary data.</text>
</comment>
<name>A0A7W6A449_9CAUL</name>
<protein>
    <submittedName>
        <fullName evidence="1">Uncharacterized protein (DUF488 family)</fullName>
    </submittedName>
</protein>
<accession>A0A7W6A449</accession>
<evidence type="ECO:0000313" key="1">
    <source>
        <dbReference type="EMBL" id="MBB3871275.1"/>
    </source>
</evidence>
<dbReference type="AlphaFoldDB" id="A0A7W6A449"/>